<evidence type="ECO:0000313" key="8">
    <source>
        <dbReference type="Proteomes" id="UP000244896"/>
    </source>
</evidence>
<keyword evidence="8" id="KW-1185">Reference proteome</keyword>
<dbReference type="Pfam" id="PF13103">
    <property type="entry name" value="TonB_2"/>
    <property type="match status" value="1"/>
</dbReference>
<protein>
    <recommendedName>
        <fullName evidence="6">TonB C-terminal domain-containing protein</fullName>
    </recommendedName>
</protein>
<dbReference type="NCBIfam" id="TIGR01352">
    <property type="entry name" value="tonB_Cterm"/>
    <property type="match status" value="1"/>
</dbReference>
<dbReference type="GO" id="GO:0031992">
    <property type="term" value="F:energy transducer activity"/>
    <property type="evidence" value="ECO:0007669"/>
    <property type="project" value="InterPro"/>
</dbReference>
<dbReference type="InterPro" id="IPR003538">
    <property type="entry name" value="TonB"/>
</dbReference>
<dbReference type="GO" id="GO:0016020">
    <property type="term" value="C:membrane"/>
    <property type="evidence" value="ECO:0007669"/>
    <property type="project" value="UniProtKB-SubCell"/>
</dbReference>
<gene>
    <name evidence="7" type="ORF">CKA38_06390</name>
</gene>
<evidence type="ECO:0000256" key="3">
    <source>
        <dbReference type="ARBA" id="ARBA00022989"/>
    </source>
</evidence>
<evidence type="ECO:0000256" key="4">
    <source>
        <dbReference type="ARBA" id="ARBA00023136"/>
    </source>
</evidence>
<sequence length="235" mass="25011">MKLRITPQRARRLKACGCSMLIHAVCIGVAVALSTNLFSPAPKTNEVIITLQPDEPATPPLDSADEAKPASLAGKPEPPPLPQPHHTVPASPNLQPAASETFAHSAPLLSELPSFTIPAPGETSKDETTAGITMPLIGHSSTKDEHSEIDSYFAIFTQTLRDAYEIPATLGPKRELAVRIQYEVAADGTIGEVTILRTSGSTVFDASVVAAFRAMRTVGPRPDNRSSVLVADFRI</sequence>
<dbReference type="OrthoDB" id="196417at2"/>
<evidence type="ECO:0000259" key="6">
    <source>
        <dbReference type="PROSITE" id="PS52015"/>
    </source>
</evidence>
<dbReference type="GO" id="GO:0055085">
    <property type="term" value="P:transmembrane transport"/>
    <property type="evidence" value="ECO:0007669"/>
    <property type="project" value="InterPro"/>
</dbReference>
<dbReference type="InterPro" id="IPR006260">
    <property type="entry name" value="TonB/TolA_C"/>
</dbReference>
<evidence type="ECO:0000256" key="2">
    <source>
        <dbReference type="ARBA" id="ARBA00022692"/>
    </source>
</evidence>
<feature type="region of interest" description="Disordered" evidence="5">
    <location>
        <begin position="53"/>
        <end position="95"/>
    </location>
</feature>
<name>A0A2U8E267_9BACT</name>
<dbReference type="InterPro" id="IPR037682">
    <property type="entry name" value="TonB_C"/>
</dbReference>
<dbReference type="GO" id="GO:0030288">
    <property type="term" value="C:outer membrane-bounded periplasmic space"/>
    <property type="evidence" value="ECO:0007669"/>
    <property type="project" value="InterPro"/>
</dbReference>
<evidence type="ECO:0000313" key="7">
    <source>
        <dbReference type="EMBL" id="AWI08931.1"/>
    </source>
</evidence>
<keyword evidence="4" id="KW-0472">Membrane</keyword>
<dbReference type="PROSITE" id="PS52015">
    <property type="entry name" value="TONB_CTD"/>
    <property type="match status" value="1"/>
</dbReference>
<dbReference type="AlphaFoldDB" id="A0A2U8E267"/>
<accession>A0A2U8E267</accession>
<organism evidence="7 8">
    <name type="scientific">Ereboglobus luteus</name>
    <dbReference type="NCBI Taxonomy" id="1796921"/>
    <lineage>
        <taxon>Bacteria</taxon>
        <taxon>Pseudomonadati</taxon>
        <taxon>Verrucomicrobiota</taxon>
        <taxon>Opitutia</taxon>
        <taxon>Opitutales</taxon>
        <taxon>Opitutaceae</taxon>
        <taxon>Ereboglobus</taxon>
    </lineage>
</organism>
<dbReference type="RefSeq" id="WP_108824743.1">
    <property type="nucleotide sequence ID" value="NZ_CP023004.1"/>
</dbReference>
<dbReference type="GO" id="GO:0015891">
    <property type="term" value="P:siderophore transport"/>
    <property type="evidence" value="ECO:0007669"/>
    <property type="project" value="InterPro"/>
</dbReference>
<dbReference type="EMBL" id="CP023004">
    <property type="protein sequence ID" value="AWI08931.1"/>
    <property type="molecule type" value="Genomic_DNA"/>
</dbReference>
<dbReference type="Gene3D" id="3.30.1150.10">
    <property type="match status" value="1"/>
</dbReference>
<keyword evidence="2" id="KW-0812">Transmembrane</keyword>
<feature type="domain" description="TonB C-terminal" evidence="6">
    <location>
        <begin position="150"/>
        <end position="235"/>
    </location>
</feature>
<keyword evidence="3" id="KW-1133">Transmembrane helix</keyword>
<comment type="subcellular location">
    <subcellularLocation>
        <location evidence="1">Membrane</location>
        <topology evidence="1">Single-pass membrane protein</topology>
    </subcellularLocation>
</comment>
<dbReference type="PRINTS" id="PR01374">
    <property type="entry name" value="TONBPROTEIN"/>
</dbReference>
<evidence type="ECO:0000256" key="5">
    <source>
        <dbReference type="SAM" id="MobiDB-lite"/>
    </source>
</evidence>
<reference evidence="7 8" key="1">
    <citation type="journal article" date="2018" name="Syst. Appl. Microbiol.">
        <title>Ereboglobus luteus gen. nov. sp. nov. from cockroach guts, and new insights into the oxygen relationship of the genera Opitutus and Didymococcus (Verrucomicrobia: Opitutaceae).</title>
        <authorList>
            <person name="Tegtmeier D."/>
            <person name="Belitz A."/>
            <person name="Radek R."/>
            <person name="Heimerl T."/>
            <person name="Brune A."/>
        </authorList>
    </citation>
    <scope>NUCLEOTIDE SEQUENCE [LARGE SCALE GENOMIC DNA]</scope>
    <source>
        <strain evidence="7 8">Ho45</strain>
    </source>
</reference>
<dbReference type="SUPFAM" id="SSF74653">
    <property type="entry name" value="TolA/TonB C-terminal domain"/>
    <property type="match status" value="1"/>
</dbReference>
<dbReference type="KEGG" id="elut:CKA38_06390"/>
<dbReference type="Proteomes" id="UP000244896">
    <property type="component" value="Chromosome"/>
</dbReference>
<evidence type="ECO:0000256" key="1">
    <source>
        <dbReference type="ARBA" id="ARBA00004167"/>
    </source>
</evidence>
<proteinExistence type="predicted"/>